<comment type="catalytic activity">
    <reaction evidence="1">
        <text>Hydrolyzes single-stranded DNA or mismatched double-stranded DNA and polynucleotides, releasing free uracil.</text>
        <dbReference type="EC" id="3.2.2.27"/>
    </reaction>
</comment>
<evidence type="ECO:0000256" key="8">
    <source>
        <dbReference type="ARBA" id="ARBA00022801"/>
    </source>
</evidence>
<evidence type="ECO:0000256" key="2">
    <source>
        <dbReference type="ARBA" id="ARBA00006521"/>
    </source>
</evidence>
<dbReference type="GO" id="GO:0046872">
    <property type="term" value="F:metal ion binding"/>
    <property type="evidence" value="ECO:0007669"/>
    <property type="project" value="UniProtKB-KW"/>
</dbReference>
<dbReference type="InterPro" id="IPR005122">
    <property type="entry name" value="Uracil-DNA_glycosylase-like"/>
</dbReference>
<evidence type="ECO:0000256" key="9">
    <source>
        <dbReference type="ARBA" id="ARBA00023004"/>
    </source>
</evidence>
<dbReference type="GO" id="GO:0051539">
    <property type="term" value="F:4 iron, 4 sulfur cluster binding"/>
    <property type="evidence" value="ECO:0007669"/>
    <property type="project" value="UniProtKB-KW"/>
</dbReference>
<dbReference type="NCBIfam" id="TIGR00758">
    <property type="entry name" value="UDG_fam4"/>
    <property type="match status" value="1"/>
</dbReference>
<evidence type="ECO:0000256" key="7">
    <source>
        <dbReference type="ARBA" id="ARBA00022763"/>
    </source>
</evidence>
<dbReference type="EC" id="3.2.2.27" evidence="3"/>
<evidence type="ECO:0000313" key="14">
    <source>
        <dbReference type="EMBL" id="TFY98137.1"/>
    </source>
</evidence>
<keyword evidence="5" id="KW-0004">4Fe-4S</keyword>
<name>A0A4Z0BIQ5_9BURK</name>
<feature type="region of interest" description="Disordered" evidence="12">
    <location>
        <begin position="13"/>
        <end position="48"/>
    </location>
</feature>
<evidence type="ECO:0000256" key="11">
    <source>
        <dbReference type="ARBA" id="ARBA00023204"/>
    </source>
</evidence>
<dbReference type="CDD" id="cd10030">
    <property type="entry name" value="UDG-F4_TTUDGA_SPO1dp_like"/>
    <property type="match status" value="1"/>
</dbReference>
<evidence type="ECO:0000256" key="12">
    <source>
        <dbReference type="SAM" id="MobiDB-lite"/>
    </source>
</evidence>
<dbReference type="OrthoDB" id="5290748at2"/>
<feature type="compositionally biased region" description="Low complexity" evidence="12">
    <location>
        <begin position="13"/>
        <end position="31"/>
    </location>
</feature>
<dbReference type="InterPro" id="IPR005273">
    <property type="entry name" value="Ura-DNA_glyco_family4"/>
</dbReference>
<keyword evidence="15" id="KW-1185">Reference proteome</keyword>
<dbReference type="SMART" id="SM00987">
    <property type="entry name" value="UreE_C"/>
    <property type="match status" value="1"/>
</dbReference>
<dbReference type="SUPFAM" id="SSF52141">
    <property type="entry name" value="Uracil-DNA glycosylase-like"/>
    <property type="match status" value="1"/>
</dbReference>
<keyword evidence="9" id="KW-0408">Iron</keyword>
<dbReference type="GO" id="GO:0006281">
    <property type="term" value="P:DNA repair"/>
    <property type="evidence" value="ECO:0007669"/>
    <property type="project" value="UniProtKB-KW"/>
</dbReference>
<evidence type="ECO:0000313" key="15">
    <source>
        <dbReference type="Proteomes" id="UP000297564"/>
    </source>
</evidence>
<organism evidence="14 15">
    <name type="scientific">Ramlibacter rhizophilus</name>
    <dbReference type="NCBI Taxonomy" id="1781167"/>
    <lineage>
        <taxon>Bacteria</taxon>
        <taxon>Pseudomonadati</taxon>
        <taxon>Pseudomonadota</taxon>
        <taxon>Betaproteobacteria</taxon>
        <taxon>Burkholderiales</taxon>
        <taxon>Comamonadaceae</taxon>
        <taxon>Ramlibacter</taxon>
    </lineage>
</organism>
<reference evidence="14 15" key="1">
    <citation type="submission" date="2019-03" db="EMBL/GenBank/DDBJ databases">
        <title>Ramlibacter rhizophilus CCTCC AB2015357, whole genome shotgun sequence.</title>
        <authorList>
            <person name="Zhang X."/>
            <person name="Feng G."/>
            <person name="Zhu H."/>
        </authorList>
    </citation>
    <scope>NUCLEOTIDE SEQUENCE [LARGE SCALE GENOMIC DNA]</scope>
    <source>
        <strain evidence="14 15">CCTCC AB2015357</strain>
    </source>
</reference>
<dbReference type="Gene3D" id="3.40.470.10">
    <property type="entry name" value="Uracil-DNA glycosylase-like domain"/>
    <property type="match status" value="1"/>
</dbReference>
<keyword evidence="10" id="KW-0411">Iron-sulfur</keyword>
<comment type="caution">
    <text evidence="14">The sequence shown here is derived from an EMBL/GenBank/DDBJ whole genome shotgun (WGS) entry which is preliminary data.</text>
</comment>
<evidence type="ECO:0000256" key="1">
    <source>
        <dbReference type="ARBA" id="ARBA00001400"/>
    </source>
</evidence>
<gene>
    <name evidence="14" type="ORF">EZ242_15415</name>
</gene>
<evidence type="ECO:0000256" key="10">
    <source>
        <dbReference type="ARBA" id="ARBA00023014"/>
    </source>
</evidence>
<dbReference type="AlphaFoldDB" id="A0A4Z0BIQ5"/>
<dbReference type="PANTHER" id="PTHR33693">
    <property type="entry name" value="TYPE-5 URACIL-DNA GLYCOSYLASE"/>
    <property type="match status" value="1"/>
</dbReference>
<comment type="similarity">
    <text evidence="2">Belongs to the uracil-DNA glycosylase (UDG) superfamily. Type 4 (UDGa) family.</text>
</comment>
<accession>A0A4Z0BIQ5</accession>
<sequence length="253" mass="26421">MLAEMGIRLFEPPASDAAVPAPARASPPARATVREQAPARPVEAAPAPPPAFEAAAAPAAGQVPASLDVEAMDWDTLGQAVAGCQACGLCQGRRQAVFGAGDRQAAWMVVGDAPGEEEDLRGEPFAGQAGQLLDNMLRAVGVDRQQGAYLTTAIKCRPPGNRPPAPQELASCAAHLRRQVALLQPRVILALGRLAVQSLLGSTEPLGRLRGGVHEFQGVPVVVSYPPAYLLRNPGDKGKAWEDLCLGLTKLEP</sequence>
<dbReference type="Proteomes" id="UP000297564">
    <property type="component" value="Unassembled WGS sequence"/>
</dbReference>
<dbReference type="InterPro" id="IPR036895">
    <property type="entry name" value="Uracil-DNA_glycosylase-like_sf"/>
</dbReference>
<feature type="domain" description="Uracil-DNA glycosylase-like" evidence="13">
    <location>
        <begin position="98"/>
        <end position="245"/>
    </location>
</feature>
<evidence type="ECO:0000259" key="13">
    <source>
        <dbReference type="SMART" id="SM00986"/>
    </source>
</evidence>
<dbReference type="InterPro" id="IPR051536">
    <property type="entry name" value="UDG_Type-4/5"/>
</dbReference>
<protein>
    <recommendedName>
        <fullName evidence="4">Type-4 uracil-DNA glycosylase</fullName>
        <ecNumber evidence="3">3.2.2.27</ecNumber>
    </recommendedName>
</protein>
<dbReference type="Pfam" id="PF03167">
    <property type="entry name" value="UDG"/>
    <property type="match status" value="1"/>
</dbReference>
<evidence type="ECO:0000256" key="5">
    <source>
        <dbReference type="ARBA" id="ARBA00022485"/>
    </source>
</evidence>
<dbReference type="SMART" id="SM00986">
    <property type="entry name" value="UDG"/>
    <property type="match status" value="1"/>
</dbReference>
<proteinExistence type="inferred from homology"/>
<evidence type="ECO:0000256" key="6">
    <source>
        <dbReference type="ARBA" id="ARBA00022723"/>
    </source>
</evidence>
<evidence type="ECO:0000256" key="3">
    <source>
        <dbReference type="ARBA" id="ARBA00012030"/>
    </source>
</evidence>
<dbReference type="PANTHER" id="PTHR33693:SF1">
    <property type="entry name" value="TYPE-4 URACIL-DNA GLYCOSYLASE"/>
    <property type="match status" value="1"/>
</dbReference>
<keyword evidence="8" id="KW-0378">Hydrolase</keyword>
<dbReference type="EMBL" id="SMLL01000006">
    <property type="protein sequence ID" value="TFY98137.1"/>
    <property type="molecule type" value="Genomic_DNA"/>
</dbReference>
<evidence type="ECO:0000256" key="4">
    <source>
        <dbReference type="ARBA" id="ARBA00019403"/>
    </source>
</evidence>
<keyword evidence="7" id="KW-0227">DNA damage</keyword>
<keyword evidence="6" id="KW-0479">Metal-binding</keyword>
<keyword evidence="11" id="KW-0234">DNA repair</keyword>
<dbReference type="GO" id="GO:0004844">
    <property type="term" value="F:uracil DNA N-glycosylase activity"/>
    <property type="evidence" value="ECO:0007669"/>
    <property type="project" value="UniProtKB-EC"/>
</dbReference>